<dbReference type="PANTHER" id="PTHR46060">
    <property type="entry name" value="MARINER MOS1 TRANSPOSASE-LIKE PROTEIN"/>
    <property type="match status" value="1"/>
</dbReference>
<protein>
    <recommendedName>
        <fullName evidence="3">Transposase</fullName>
    </recommendedName>
</protein>
<evidence type="ECO:0000313" key="1">
    <source>
        <dbReference type="EMBL" id="CAH2000520.1"/>
    </source>
</evidence>
<dbReference type="AlphaFoldDB" id="A0A9P0LSJ1"/>
<comment type="caution">
    <text evidence="1">The sequence shown here is derived from an EMBL/GenBank/DDBJ whole genome shotgun (WGS) entry which is preliminary data.</text>
</comment>
<keyword evidence="2" id="KW-1185">Reference proteome</keyword>
<dbReference type="InterPro" id="IPR052709">
    <property type="entry name" value="Transposase-MT_Hybrid"/>
</dbReference>
<evidence type="ECO:0000313" key="2">
    <source>
        <dbReference type="Proteomes" id="UP001152888"/>
    </source>
</evidence>
<reference evidence="1" key="1">
    <citation type="submission" date="2022-03" db="EMBL/GenBank/DDBJ databases">
        <authorList>
            <person name="Sayadi A."/>
        </authorList>
    </citation>
    <scope>NUCLEOTIDE SEQUENCE</scope>
</reference>
<proteinExistence type="predicted"/>
<accession>A0A9P0LSJ1</accession>
<dbReference type="EMBL" id="CAKOFQ010007410">
    <property type="protein sequence ID" value="CAH2000520.1"/>
    <property type="molecule type" value="Genomic_DNA"/>
</dbReference>
<dbReference type="GO" id="GO:0003676">
    <property type="term" value="F:nucleic acid binding"/>
    <property type="evidence" value="ECO:0007669"/>
    <property type="project" value="InterPro"/>
</dbReference>
<dbReference type="PANTHER" id="PTHR46060:SF1">
    <property type="entry name" value="MARINER MOS1 TRANSPOSASE-LIKE PROTEIN"/>
    <property type="match status" value="1"/>
</dbReference>
<dbReference type="Proteomes" id="UP001152888">
    <property type="component" value="Unassembled WGS sequence"/>
</dbReference>
<evidence type="ECO:0008006" key="3">
    <source>
        <dbReference type="Google" id="ProtNLM"/>
    </source>
</evidence>
<organism evidence="1 2">
    <name type="scientific">Acanthoscelides obtectus</name>
    <name type="common">Bean weevil</name>
    <name type="synonym">Bruchus obtectus</name>
    <dbReference type="NCBI Taxonomy" id="200917"/>
    <lineage>
        <taxon>Eukaryota</taxon>
        <taxon>Metazoa</taxon>
        <taxon>Ecdysozoa</taxon>
        <taxon>Arthropoda</taxon>
        <taxon>Hexapoda</taxon>
        <taxon>Insecta</taxon>
        <taxon>Pterygota</taxon>
        <taxon>Neoptera</taxon>
        <taxon>Endopterygota</taxon>
        <taxon>Coleoptera</taxon>
        <taxon>Polyphaga</taxon>
        <taxon>Cucujiformia</taxon>
        <taxon>Chrysomeloidea</taxon>
        <taxon>Chrysomelidae</taxon>
        <taxon>Bruchinae</taxon>
        <taxon>Bruchini</taxon>
        <taxon>Acanthoscelides</taxon>
    </lineage>
</organism>
<dbReference type="InterPro" id="IPR001888">
    <property type="entry name" value="Transposase_1"/>
</dbReference>
<dbReference type="InterPro" id="IPR036397">
    <property type="entry name" value="RNaseH_sf"/>
</dbReference>
<sequence>MMFWYAKSVIIGDFLEKGKTITGQYYSELLYCFDKKLEETRPHLMRKKVLLHQDDAPAHSSGVVAAKLHELHYEVQMLQLSLLLGVLHSSVAFVTSQ</sequence>
<dbReference type="Pfam" id="PF01359">
    <property type="entry name" value="Transposase_1"/>
    <property type="match status" value="1"/>
</dbReference>
<dbReference type="OrthoDB" id="10065579at2759"/>
<gene>
    <name evidence="1" type="ORF">ACAOBT_LOCUS25610</name>
</gene>
<dbReference type="Gene3D" id="3.30.420.10">
    <property type="entry name" value="Ribonuclease H-like superfamily/Ribonuclease H"/>
    <property type="match status" value="1"/>
</dbReference>
<name>A0A9P0LSJ1_ACAOB</name>